<sequence>MTCLRHLDGRHFNVNSRRPQYREVDGSISQMTYYTPLQSDITTAVSLAATATRVAGGWWATGYIWRCIFVAMERGGISAKGLSQAISSWPPAPRHFTRKSSMLIIYLTLFATFVIDYFSAVLTGSFIWEAADSRTPGRIPLTISNGTLNYNNAFGGDDAFEWVQDPQQVLTDTQIPLLNQTRDVDPEPRVGGGGVQLKAEKKIVDAVNFKFSHAGLLITIFTLIMTYLQPVTPLSTPRILATRLAVVDPSRVPYSRCFNSMLYASLRCLGLVYGQPPNYTINPGFQINLFGGVNGSMADILPCFAIANVSYRAGASRSRNCKTISPNVVGAEDAPFSLIGNPLTSDALGLSPILGTNLMLSTYAIPSNYGTRRNFFIKLTSRAYQAAWAALSDFETSNLYVDPTTTTAGALVTVNERAREPSAATCRRLANAIMLGSVDVGSLPAGRVALKTG</sequence>
<keyword evidence="1" id="KW-0472">Membrane</keyword>
<evidence type="ECO:0000313" key="2">
    <source>
        <dbReference type="EMBL" id="EDR01175.1"/>
    </source>
</evidence>
<dbReference type="EMBL" id="DS547142">
    <property type="protein sequence ID" value="EDR01175.1"/>
    <property type="molecule type" value="Genomic_DNA"/>
</dbReference>
<dbReference type="KEGG" id="lbc:LACBIDRAFT_333518"/>
<dbReference type="GeneID" id="6083864"/>
<keyword evidence="3" id="KW-1185">Reference proteome</keyword>
<evidence type="ECO:0000256" key="1">
    <source>
        <dbReference type="SAM" id="Phobius"/>
    </source>
</evidence>
<feature type="transmembrane region" description="Helical" evidence="1">
    <location>
        <begin position="103"/>
        <end position="128"/>
    </location>
</feature>
<dbReference type="AlphaFoldDB" id="B0DW61"/>
<feature type="transmembrane region" description="Helical" evidence="1">
    <location>
        <begin position="211"/>
        <end position="228"/>
    </location>
</feature>
<dbReference type="HOGENOM" id="CLU_604211_0_0_1"/>
<gene>
    <name evidence="2" type="ORF">LACBIDRAFT_333518</name>
</gene>
<organism evidence="3">
    <name type="scientific">Laccaria bicolor (strain S238N-H82 / ATCC MYA-4686)</name>
    <name type="common">Bicoloured deceiver</name>
    <name type="synonym">Laccaria laccata var. bicolor</name>
    <dbReference type="NCBI Taxonomy" id="486041"/>
    <lineage>
        <taxon>Eukaryota</taxon>
        <taxon>Fungi</taxon>
        <taxon>Dikarya</taxon>
        <taxon>Basidiomycota</taxon>
        <taxon>Agaricomycotina</taxon>
        <taxon>Agaricomycetes</taxon>
        <taxon>Agaricomycetidae</taxon>
        <taxon>Agaricales</taxon>
        <taxon>Agaricineae</taxon>
        <taxon>Hydnangiaceae</taxon>
        <taxon>Laccaria</taxon>
    </lineage>
</organism>
<dbReference type="OrthoDB" id="3208378at2759"/>
<protein>
    <submittedName>
        <fullName evidence="2">Predicted protein</fullName>
    </submittedName>
</protein>
<keyword evidence="1" id="KW-1133">Transmembrane helix</keyword>
<name>B0DW61_LACBS</name>
<evidence type="ECO:0000313" key="3">
    <source>
        <dbReference type="Proteomes" id="UP000001194"/>
    </source>
</evidence>
<dbReference type="RefSeq" id="XP_001888217.1">
    <property type="nucleotide sequence ID" value="XM_001888182.1"/>
</dbReference>
<dbReference type="STRING" id="486041.B0DW61"/>
<dbReference type="Proteomes" id="UP000001194">
    <property type="component" value="Unassembled WGS sequence"/>
</dbReference>
<dbReference type="InParanoid" id="B0DW61"/>
<keyword evidence="1" id="KW-0812">Transmembrane</keyword>
<accession>B0DW61</accession>
<proteinExistence type="predicted"/>
<reference evidence="2 3" key="1">
    <citation type="journal article" date="2008" name="Nature">
        <title>The genome of Laccaria bicolor provides insights into mycorrhizal symbiosis.</title>
        <authorList>
            <person name="Martin F."/>
            <person name="Aerts A."/>
            <person name="Ahren D."/>
            <person name="Brun A."/>
            <person name="Danchin E.G.J."/>
            <person name="Duchaussoy F."/>
            <person name="Gibon J."/>
            <person name="Kohler A."/>
            <person name="Lindquist E."/>
            <person name="Pereda V."/>
            <person name="Salamov A."/>
            <person name="Shapiro H.J."/>
            <person name="Wuyts J."/>
            <person name="Blaudez D."/>
            <person name="Buee M."/>
            <person name="Brokstein P."/>
            <person name="Canbaeck B."/>
            <person name="Cohen D."/>
            <person name="Courty P.E."/>
            <person name="Coutinho P.M."/>
            <person name="Delaruelle C."/>
            <person name="Detter J.C."/>
            <person name="Deveau A."/>
            <person name="DiFazio S."/>
            <person name="Duplessis S."/>
            <person name="Fraissinet-Tachet L."/>
            <person name="Lucic E."/>
            <person name="Frey-Klett P."/>
            <person name="Fourrey C."/>
            <person name="Feussner I."/>
            <person name="Gay G."/>
            <person name="Grimwood J."/>
            <person name="Hoegger P.J."/>
            <person name="Jain P."/>
            <person name="Kilaru S."/>
            <person name="Labbe J."/>
            <person name="Lin Y.C."/>
            <person name="Legue V."/>
            <person name="Le Tacon F."/>
            <person name="Marmeisse R."/>
            <person name="Melayah D."/>
            <person name="Montanini B."/>
            <person name="Muratet M."/>
            <person name="Nehls U."/>
            <person name="Niculita-Hirzel H."/>
            <person name="Oudot-Le Secq M.P."/>
            <person name="Peter M."/>
            <person name="Quesneville H."/>
            <person name="Rajashekar B."/>
            <person name="Reich M."/>
            <person name="Rouhier N."/>
            <person name="Schmutz J."/>
            <person name="Yin T."/>
            <person name="Chalot M."/>
            <person name="Henrissat B."/>
            <person name="Kuees U."/>
            <person name="Lucas S."/>
            <person name="Van de Peer Y."/>
            <person name="Podila G.K."/>
            <person name="Polle A."/>
            <person name="Pukkila P.J."/>
            <person name="Richardson P.M."/>
            <person name="Rouze P."/>
            <person name="Sanders I.R."/>
            <person name="Stajich J.E."/>
            <person name="Tunlid A."/>
            <person name="Tuskan G."/>
            <person name="Grigoriev I.V."/>
        </authorList>
    </citation>
    <scope>NUCLEOTIDE SEQUENCE [LARGE SCALE GENOMIC DNA]</scope>
    <source>
        <strain evidence="3">S238N-H82 / ATCC MYA-4686</strain>
    </source>
</reference>